<organism evidence="1">
    <name type="scientific">Zooxanthella nutricula</name>
    <dbReference type="NCBI Taxonomy" id="1333877"/>
    <lineage>
        <taxon>Eukaryota</taxon>
        <taxon>Sar</taxon>
        <taxon>Alveolata</taxon>
        <taxon>Dinophyceae</taxon>
        <taxon>Peridiniales</taxon>
        <taxon>Peridiniales incertae sedis</taxon>
        <taxon>Zooxanthella</taxon>
    </lineage>
</organism>
<evidence type="ECO:0000313" key="1">
    <source>
        <dbReference type="EMBL" id="CAD9574223.1"/>
    </source>
</evidence>
<proteinExistence type="predicted"/>
<dbReference type="Gene3D" id="3.40.50.300">
    <property type="entry name" value="P-loop containing nucleotide triphosphate hydrolases"/>
    <property type="match status" value="1"/>
</dbReference>
<name>A0A7S2KE33_9DINO</name>
<gene>
    <name evidence="1" type="ORF">BRAN1462_LOCUS29434</name>
</gene>
<dbReference type="EMBL" id="HBGW01046305">
    <property type="protein sequence ID" value="CAD9574223.1"/>
    <property type="molecule type" value="Transcribed_RNA"/>
</dbReference>
<reference evidence="1" key="1">
    <citation type="submission" date="2021-01" db="EMBL/GenBank/DDBJ databases">
        <authorList>
            <person name="Corre E."/>
            <person name="Pelletier E."/>
            <person name="Niang G."/>
            <person name="Scheremetjew M."/>
            <person name="Finn R."/>
            <person name="Kale V."/>
            <person name="Holt S."/>
            <person name="Cochrane G."/>
            <person name="Meng A."/>
            <person name="Brown T."/>
            <person name="Cohen L."/>
        </authorList>
    </citation>
    <scope>NUCLEOTIDE SEQUENCE</scope>
    <source>
        <strain evidence="1">RCC3387</strain>
    </source>
</reference>
<accession>A0A7S2KE33</accession>
<sequence>MAAADSLPAEPRLTLVAGKSCAGKTTLSELLKARRGFLHFDVDTWTRGGAYLEETKWPTPEEFEQWKATRAPELAAAVERLEAMTEAAKPGVPFPPDAVDDLLEMLCKEVLKVRGQHPDRDVVISWCPFARAWRDKLRAGLGSDLECVILAVPDKLLEARQWDRLERFFVDKMGLTLDEWIEKSNKENGTSTTREDLGKAWCGSSHLRHFDLAQDGEPRTQGITVTEELTPDDVLRRAEAALGLQR</sequence>
<protein>
    <submittedName>
        <fullName evidence="1">Uncharacterized protein</fullName>
    </submittedName>
</protein>
<dbReference type="InterPro" id="IPR027417">
    <property type="entry name" value="P-loop_NTPase"/>
</dbReference>
<dbReference type="AlphaFoldDB" id="A0A7S2KE33"/>
<dbReference type="SUPFAM" id="SSF52540">
    <property type="entry name" value="P-loop containing nucleoside triphosphate hydrolases"/>
    <property type="match status" value="1"/>
</dbReference>